<dbReference type="SUPFAM" id="SSF51445">
    <property type="entry name" value="(Trans)glycosidases"/>
    <property type="match status" value="1"/>
</dbReference>
<evidence type="ECO:0000313" key="8">
    <source>
        <dbReference type="EMBL" id="MBP2479618.1"/>
    </source>
</evidence>
<dbReference type="PROSITE" id="PS00659">
    <property type="entry name" value="GLYCOSYL_HYDROL_F5"/>
    <property type="match status" value="1"/>
</dbReference>
<sequence>MRSRKSLVGTVVLSLLACLFLTGPAHAATGFAVRDGRLHDANGVEFVLRGVNHAHTWYPQRFGSLAHLSALGANSARVVLSTGDRWARNDAADVARVVAECRRQRLICVLEVHDTTGLGDQAGAITLDRAADYWLGIREALRGQESFVIINIGNEPHGNSGHERWSADTRGAIGKLRAAGLRHTLMVDAPNWGQDWSATMRDGAGAVFAADPLRNTVFSVHMYGVYNTAAKVSDYLGRFLSARLPIVVGEFGHLHSDGDPDENAILAFGQANRIGYLGWSWSGNSAEVGYLDMSTGFDPAQLTGWGQRIFHGPNGIRQTAKRATVFGGAA</sequence>
<dbReference type="PANTHER" id="PTHR34142">
    <property type="entry name" value="ENDO-BETA-1,4-GLUCANASE A"/>
    <property type="match status" value="1"/>
</dbReference>
<feature type="signal peptide" evidence="6">
    <location>
        <begin position="1"/>
        <end position="27"/>
    </location>
</feature>
<dbReference type="Proteomes" id="UP001519363">
    <property type="component" value="Unassembled WGS sequence"/>
</dbReference>
<feature type="domain" description="Glycoside hydrolase family 5" evidence="7">
    <location>
        <begin position="40"/>
        <end position="285"/>
    </location>
</feature>
<keyword evidence="4 5" id="KW-0326">Glycosidase</keyword>
<comment type="caution">
    <text evidence="8">The sequence shown here is derived from an EMBL/GenBank/DDBJ whole genome shotgun (WGS) entry which is preliminary data.</text>
</comment>
<evidence type="ECO:0000256" key="4">
    <source>
        <dbReference type="ARBA" id="ARBA00023295"/>
    </source>
</evidence>
<name>A0ABS5ASR2_9PSEU</name>
<evidence type="ECO:0000256" key="1">
    <source>
        <dbReference type="ARBA" id="ARBA00000966"/>
    </source>
</evidence>
<dbReference type="Pfam" id="PF00150">
    <property type="entry name" value="Cellulase"/>
    <property type="match status" value="1"/>
</dbReference>
<accession>A0ABS5ASR2</accession>
<protein>
    <recommendedName>
        <fullName evidence="2">cellulase</fullName>
        <ecNumber evidence="2">3.2.1.4</ecNumber>
    </recommendedName>
</protein>
<dbReference type="InterPro" id="IPR001547">
    <property type="entry name" value="Glyco_hydro_5"/>
</dbReference>
<proteinExistence type="inferred from homology"/>
<evidence type="ECO:0000256" key="2">
    <source>
        <dbReference type="ARBA" id="ARBA00012601"/>
    </source>
</evidence>
<keyword evidence="3 5" id="KW-0378">Hydrolase</keyword>
<feature type="chain" id="PRO_5045366555" description="cellulase" evidence="6">
    <location>
        <begin position="28"/>
        <end position="330"/>
    </location>
</feature>
<comment type="similarity">
    <text evidence="5">Belongs to the glycosyl hydrolase 5 (cellulase A) family.</text>
</comment>
<gene>
    <name evidence="8" type="ORF">JOF53_008490</name>
</gene>
<evidence type="ECO:0000256" key="3">
    <source>
        <dbReference type="ARBA" id="ARBA00022801"/>
    </source>
</evidence>
<keyword evidence="6" id="KW-0732">Signal</keyword>
<dbReference type="Gene3D" id="3.20.20.80">
    <property type="entry name" value="Glycosidases"/>
    <property type="match status" value="1"/>
</dbReference>
<organism evidence="8 9">
    <name type="scientific">Crossiella equi</name>
    <dbReference type="NCBI Taxonomy" id="130796"/>
    <lineage>
        <taxon>Bacteria</taxon>
        <taxon>Bacillati</taxon>
        <taxon>Actinomycetota</taxon>
        <taxon>Actinomycetes</taxon>
        <taxon>Pseudonocardiales</taxon>
        <taxon>Pseudonocardiaceae</taxon>
        <taxon>Crossiella</taxon>
    </lineage>
</organism>
<dbReference type="EMBL" id="JAGIOO010000001">
    <property type="protein sequence ID" value="MBP2479618.1"/>
    <property type="molecule type" value="Genomic_DNA"/>
</dbReference>
<reference evidence="8 9" key="1">
    <citation type="submission" date="2021-03" db="EMBL/GenBank/DDBJ databases">
        <title>Sequencing the genomes of 1000 actinobacteria strains.</title>
        <authorList>
            <person name="Klenk H.-P."/>
        </authorList>
    </citation>
    <scope>NUCLEOTIDE SEQUENCE [LARGE SCALE GENOMIC DNA]</scope>
    <source>
        <strain evidence="8 9">DSM 44580</strain>
    </source>
</reference>
<evidence type="ECO:0000259" key="7">
    <source>
        <dbReference type="Pfam" id="PF00150"/>
    </source>
</evidence>
<dbReference type="EC" id="3.2.1.4" evidence="2"/>
<dbReference type="RefSeq" id="WP_086784228.1">
    <property type="nucleotide sequence ID" value="NZ_JAGIOO010000001.1"/>
</dbReference>
<dbReference type="PANTHER" id="PTHR34142:SF1">
    <property type="entry name" value="GLYCOSIDE HYDROLASE FAMILY 5 DOMAIN-CONTAINING PROTEIN"/>
    <property type="match status" value="1"/>
</dbReference>
<evidence type="ECO:0000256" key="6">
    <source>
        <dbReference type="SAM" id="SignalP"/>
    </source>
</evidence>
<evidence type="ECO:0000313" key="9">
    <source>
        <dbReference type="Proteomes" id="UP001519363"/>
    </source>
</evidence>
<dbReference type="InterPro" id="IPR017853">
    <property type="entry name" value="GH"/>
</dbReference>
<dbReference type="PROSITE" id="PS51257">
    <property type="entry name" value="PROKAR_LIPOPROTEIN"/>
    <property type="match status" value="1"/>
</dbReference>
<evidence type="ECO:0000256" key="5">
    <source>
        <dbReference type="RuleBase" id="RU361153"/>
    </source>
</evidence>
<dbReference type="InterPro" id="IPR018087">
    <property type="entry name" value="Glyco_hydro_5_CS"/>
</dbReference>
<dbReference type="GO" id="GO:0016985">
    <property type="term" value="F:mannan endo-1,4-beta-mannosidase activity"/>
    <property type="evidence" value="ECO:0007669"/>
    <property type="project" value="UniProtKB-EC"/>
</dbReference>
<keyword evidence="9" id="KW-1185">Reference proteome</keyword>
<comment type="catalytic activity">
    <reaction evidence="1">
        <text>Endohydrolysis of (1-&gt;4)-beta-D-glucosidic linkages in cellulose, lichenin and cereal beta-D-glucans.</text>
        <dbReference type="EC" id="3.2.1.4"/>
    </reaction>
</comment>